<evidence type="ECO:0000256" key="11">
    <source>
        <dbReference type="RuleBase" id="RU368004"/>
    </source>
</evidence>
<dbReference type="PANTHER" id="PTHR21210:SF0">
    <property type="entry name" value="TRNA (URACIL-O(2)-)-METHYLTRANSFERASE-RELATED"/>
    <property type="match status" value="1"/>
</dbReference>
<evidence type="ECO:0000256" key="5">
    <source>
        <dbReference type="ARBA" id="ARBA00022490"/>
    </source>
</evidence>
<comment type="catalytic activity">
    <reaction evidence="10 11">
        <text>uridine(44) in tRNA(Ser) + S-adenosyl-L-methionine = 2'-O-methyluridine(44) in tRNA(Ser) + S-adenosyl-L-homocysteine + H(+)</text>
        <dbReference type="Rhea" id="RHEA:43100"/>
        <dbReference type="Rhea" id="RHEA-COMP:10339"/>
        <dbReference type="Rhea" id="RHEA-COMP:10340"/>
        <dbReference type="ChEBI" id="CHEBI:15378"/>
        <dbReference type="ChEBI" id="CHEBI:57856"/>
        <dbReference type="ChEBI" id="CHEBI:59789"/>
        <dbReference type="ChEBI" id="CHEBI:65315"/>
        <dbReference type="ChEBI" id="CHEBI:74478"/>
        <dbReference type="EC" id="2.1.1.211"/>
    </reaction>
</comment>
<dbReference type="GO" id="GO:0141101">
    <property type="term" value="F:tRNA(Ser) (uridine(44)-2'-O-)-methyltransferase activity"/>
    <property type="evidence" value="ECO:0007669"/>
    <property type="project" value="UniProtKB-EC"/>
</dbReference>
<dbReference type="AlphaFoldDB" id="A0A059J2F6"/>
<dbReference type="STRING" id="1215338.A0A059J2F6"/>
<evidence type="ECO:0000256" key="4">
    <source>
        <dbReference type="ARBA" id="ARBA00017788"/>
    </source>
</evidence>
<dbReference type="HOGENOM" id="CLU_018580_0_0_1"/>
<evidence type="ECO:0000256" key="8">
    <source>
        <dbReference type="ARBA" id="ARBA00022691"/>
    </source>
</evidence>
<reference evidence="13 14" key="1">
    <citation type="submission" date="2014-02" db="EMBL/GenBank/DDBJ databases">
        <title>The Genome Sequence of Trichophyton interdigitale MR816.</title>
        <authorList>
            <consortium name="The Broad Institute Genomics Platform"/>
            <person name="Cuomo C.A."/>
            <person name="White T.C."/>
            <person name="Graser Y."/>
            <person name="Martinez-Rossi N."/>
            <person name="Heitman J."/>
            <person name="Young S.K."/>
            <person name="Zeng Q."/>
            <person name="Gargeya S."/>
            <person name="Abouelleil A."/>
            <person name="Alvarado L."/>
            <person name="Chapman S.B."/>
            <person name="Gainer-Dewar J."/>
            <person name="Goldberg J."/>
            <person name="Griggs A."/>
            <person name="Gujja S."/>
            <person name="Hansen M."/>
            <person name="Howarth C."/>
            <person name="Imamovic A."/>
            <person name="Larimer J."/>
            <person name="Martinez D."/>
            <person name="Murphy C."/>
            <person name="Pearson M.D."/>
            <person name="Persinoti G."/>
            <person name="Poon T."/>
            <person name="Priest M."/>
            <person name="Roberts A.D."/>
            <person name="Saif S."/>
            <person name="Shea T.D."/>
            <person name="Sykes S.N."/>
            <person name="Wortman J."/>
            <person name="Nusbaum C."/>
            <person name="Birren B."/>
        </authorList>
    </citation>
    <scope>NUCLEOTIDE SEQUENCE [LARGE SCALE GENOMIC DNA]</scope>
    <source>
        <strain evidence="13 14">MR816</strain>
    </source>
</reference>
<dbReference type="GO" id="GO:0030488">
    <property type="term" value="P:tRNA methylation"/>
    <property type="evidence" value="ECO:0007669"/>
    <property type="project" value="UniProtKB-UniRule"/>
</dbReference>
<keyword evidence="6 11" id="KW-0489">Methyltransferase</keyword>
<evidence type="ECO:0000313" key="13">
    <source>
        <dbReference type="EMBL" id="KDB21843.1"/>
    </source>
</evidence>
<dbReference type="Proteomes" id="UP000024533">
    <property type="component" value="Unassembled WGS sequence"/>
</dbReference>
<gene>
    <name evidence="13" type="ORF">H109_06233</name>
</gene>
<dbReference type="OMA" id="IREPNIN"/>
<accession>A0A059J2F6</accession>
<comment type="similarity">
    <text evidence="2 11">Belongs to the TRM44 family.</text>
</comment>
<sequence>MHYQRYIKEPSGDIHLHADNCRVKGAMPAQRKKKTGERTSPADFALSLQPSPLAAKGDGHLDGHLGCWLTAPSLSQSQLGFGPAVFVSVSTHLLANPNLISPSLFRADILHDSAGVLATTTTTTTTTIEHEDHASGEEAEDTRLPLRFPGFDLDRVVVRRLIPRNPNLDPPHDQTCHLYQNTREEDKTSHLAVYYPHAVREKDIPFYHPLVRGFALLYSHSASTGQGTLSLHFLPFTPGIPSTVSNRLHRTLLNLLSIHVRLASGPAATSHPSGSQPRPFKDNLIPQHTVQNTYTRLKSKYAPSLVRNWVEVTEPSKHVFEDLSIAAFLIELWNVMYHLPSSSSISAKEADEETDVMKRDAPIMRTDFPGFVDIACGNGVLVYILLAEGYQGFGFDARSRKTWSIFPPWVQQQLKESICVPQPYQDVLGPAHSDDSTISGLFKSGTFIISNHADELTLWTPLLGVLSNPSHPLPFLAIPCCSHGLSGARYRYPPPKRPNDKEEKEEEENDRYEHQPQSGDLKALREKKLEAQQNPASASSTYGSLTAKLVCIAEEVGYQVDRTLMRIPSTRNMGVIGGLEAWKTAFNLRFETEDTATTQITQSMDEGMKLDADKRREKVYSVVERETSRDGGLGVAATAWVERSTGLLKGQGRGRLHGSRSDHHE</sequence>
<keyword evidence="8 11" id="KW-0949">S-adenosyl-L-methionine</keyword>
<dbReference type="EMBL" id="AOKY01000393">
    <property type="protein sequence ID" value="KDB21843.1"/>
    <property type="molecule type" value="Genomic_DNA"/>
</dbReference>
<dbReference type="Pfam" id="PF07757">
    <property type="entry name" value="AdoMet_MTase"/>
    <property type="match status" value="2"/>
</dbReference>
<evidence type="ECO:0000256" key="2">
    <source>
        <dbReference type="ARBA" id="ARBA00009056"/>
    </source>
</evidence>
<proteinExistence type="inferred from homology"/>
<comment type="subcellular location">
    <subcellularLocation>
        <location evidence="1 11">Cytoplasm</location>
    </subcellularLocation>
</comment>
<feature type="region of interest" description="Disordered" evidence="12">
    <location>
        <begin position="489"/>
        <end position="520"/>
    </location>
</feature>
<protein>
    <recommendedName>
        <fullName evidence="4 11">tRNA (uracil-O(2)-)-methyltransferase</fullName>
        <ecNumber evidence="3 11">2.1.1.211</ecNumber>
    </recommendedName>
</protein>
<evidence type="ECO:0000256" key="9">
    <source>
        <dbReference type="ARBA" id="ARBA00022694"/>
    </source>
</evidence>
<evidence type="ECO:0000256" key="6">
    <source>
        <dbReference type="ARBA" id="ARBA00022603"/>
    </source>
</evidence>
<keyword evidence="14" id="KW-1185">Reference proteome</keyword>
<evidence type="ECO:0000256" key="7">
    <source>
        <dbReference type="ARBA" id="ARBA00022679"/>
    </source>
</evidence>
<name>A0A059J2F6_TRIIM</name>
<dbReference type="InterPro" id="IPR011671">
    <property type="entry name" value="tRNA_uracil_MeTrfase"/>
</dbReference>
<comment type="caution">
    <text evidence="13">The sequence shown here is derived from an EMBL/GenBank/DDBJ whole genome shotgun (WGS) entry which is preliminary data.</text>
</comment>
<dbReference type="EC" id="2.1.1.211" evidence="3 11"/>
<evidence type="ECO:0000256" key="3">
    <source>
        <dbReference type="ARBA" id="ARBA00012795"/>
    </source>
</evidence>
<organism evidence="13 14">
    <name type="scientific">Trichophyton interdigitale (strain MR816)</name>
    <dbReference type="NCBI Taxonomy" id="1215338"/>
    <lineage>
        <taxon>Eukaryota</taxon>
        <taxon>Fungi</taxon>
        <taxon>Dikarya</taxon>
        <taxon>Ascomycota</taxon>
        <taxon>Pezizomycotina</taxon>
        <taxon>Eurotiomycetes</taxon>
        <taxon>Eurotiomycetidae</taxon>
        <taxon>Onygenales</taxon>
        <taxon>Arthrodermataceae</taxon>
        <taxon>Trichophyton</taxon>
    </lineage>
</organism>
<keyword evidence="7 11" id="KW-0808">Transferase</keyword>
<evidence type="ECO:0000256" key="12">
    <source>
        <dbReference type="SAM" id="MobiDB-lite"/>
    </source>
</evidence>
<dbReference type="GO" id="GO:0005737">
    <property type="term" value="C:cytoplasm"/>
    <property type="evidence" value="ECO:0007669"/>
    <property type="project" value="UniProtKB-SubCell"/>
</dbReference>
<evidence type="ECO:0000313" key="14">
    <source>
        <dbReference type="Proteomes" id="UP000024533"/>
    </source>
</evidence>
<keyword evidence="5 11" id="KW-0963">Cytoplasm</keyword>
<evidence type="ECO:0000256" key="10">
    <source>
        <dbReference type="ARBA" id="ARBA00047957"/>
    </source>
</evidence>
<keyword evidence="9 11" id="KW-0819">tRNA processing</keyword>
<dbReference type="PANTHER" id="PTHR21210">
    <property type="entry name" value="TRNA (URACIL-O(2)-)-METHYLTRANSFERASE-RELATED"/>
    <property type="match status" value="1"/>
</dbReference>
<comment type="function">
    <text evidence="11">Adenosyl-L-methionine (AdoMet)-dependent tRNA (uracil-O(2)-)-methyltransferase.</text>
</comment>
<evidence type="ECO:0000256" key="1">
    <source>
        <dbReference type="ARBA" id="ARBA00004496"/>
    </source>
</evidence>
<dbReference type="OrthoDB" id="10047021at2759"/>